<dbReference type="Pfam" id="PF03100">
    <property type="entry name" value="CcmE"/>
    <property type="match status" value="1"/>
</dbReference>
<dbReference type="GO" id="GO:0020037">
    <property type="term" value="F:heme binding"/>
    <property type="evidence" value="ECO:0007669"/>
    <property type="project" value="InterPro"/>
</dbReference>
<comment type="function">
    <text evidence="12 13">Heme chaperone required for the biogenesis of c-type cytochromes. Transiently binds heme delivered by CcmC and transfers the heme to apo-cytochromes in a process facilitated by CcmF and CcmH.</text>
</comment>
<dbReference type="InterPro" id="IPR036127">
    <property type="entry name" value="CcmE-like_sf"/>
</dbReference>
<dbReference type="RefSeq" id="WP_027706038.1">
    <property type="nucleotide sequence ID" value="NZ_AP018933.1"/>
</dbReference>
<proteinExistence type="inferred from homology"/>
<evidence type="ECO:0000256" key="2">
    <source>
        <dbReference type="ARBA" id="ARBA00022475"/>
    </source>
</evidence>
<keyword evidence="4 13" id="KW-0349">Heme</keyword>
<evidence type="ECO:0000256" key="6">
    <source>
        <dbReference type="ARBA" id="ARBA00022723"/>
    </source>
</evidence>
<evidence type="ECO:0000256" key="1">
    <source>
        <dbReference type="ARBA" id="ARBA00004533"/>
    </source>
</evidence>
<keyword evidence="3" id="KW-0997">Cell inner membrane</keyword>
<dbReference type="STRING" id="1123510.GCA_000620025_00964"/>
<keyword evidence="7 13" id="KW-0201">Cytochrome c-type biogenesis</keyword>
<dbReference type="GO" id="GO:0017004">
    <property type="term" value="P:cytochrome complex assembly"/>
    <property type="evidence" value="ECO:0007669"/>
    <property type="project" value="UniProtKB-KW"/>
</dbReference>
<dbReference type="PANTHER" id="PTHR34128">
    <property type="entry name" value="CYTOCHROME C-TYPE BIOGENESIS PROTEIN CCME HOMOLOG, MITOCHONDRIAL"/>
    <property type="match status" value="1"/>
</dbReference>
<evidence type="ECO:0000256" key="15">
    <source>
        <dbReference type="SAM" id="Phobius"/>
    </source>
</evidence>
<evidence type="ECO:0000256" key="10">
    <source>
        <dbReference type="ARBA" id="ARBA00023004"/>
    </source>
</evidence>
<dbReference type="NCBIfam" id="NF009729">
    <property type="entry name" value="PRK13254.1-3"/>
    <property type="match status" value="1"/>
</dbReference>
<dbReference type="InterPro" id="IPR004329">
    <property type="entry name" value="CcmE"/>
</dbReference>
<evidence type="ECO:0000256" key="3">
    <source>
        <dbReference type="ARBA" id="ARBA00022519"/>
    </source>
</evidence>
<keyword evidence="8 13" id="KW-0735">Signal-anchor</keyword>
<dbReference type="Gene3D" id="2.40.50.140">
    <property type="entry name" value="Nucleic acid-binding proteins"/>
    <property type="match status" value="1"/>
</dbReference>
<dbReference type="NCBIfam" id="NF009727">
    <property type="entry name" value="PRK13254.1-1"/>
    <property type="match status" value="1"/>
</dbReference>
<dbReference type="SUPFAM" id="SSF82093">
    <property type="entry name" value="Heme chaperone CcmE"/>
    <property type="match status" value="1"/>
</dbReference>
<keyword evidence="11 13" id="KW-0472">Membrane</keyword>
<reference evidence="16 17" key="1">
    <citation type="submission" date="2018-09" db="EMBL/GenBank/DDBJ databases">
        <title>Zymobacter palmae IAM14233 (=T109) whole genome analysis.</title>
        <authorList>
            <person name="Yanase H."/>
        </authorList>
    </citation>
    <scope>NUCLEOTIDE SEQUENCE [LARGE SCALE GENOMIC DNA]</scope>
    <source>
        <strain evidence="16 17">IAM14233</strain>
    </source>
</reference>
<dbReference type="AlphaFoldDB" id="A0A348HFX8"/>
<dbReference type="InterPro" id="IPR012340">
    <property type="entry name" value="NA-bd_OB-fold"/>
</dbReference>
<organism evidence="16 17">
    <name type="scientific">Zymobacter palmae</name>
    <dbReference type="NCBI Taxonomy" id="33074"/>
    <lineage>
        <taxon>Bacteria</taxon>
        <taxon>Pseudomonadati</taxon>
        <taxon>Pseudomonadota</taxon>
        <taxon>Gammaproteobacteria</taxon>
        <taxon>Oceanospirillales</taxon>
        <taxon>Halomonadaceae</taxon>
        <taxon>Zymobacter group</taxon>
        <taxon>Zymobacter</taxon>
    </lineage>
</organism>
<dbReference type="GO" id="GO:0046872">
    <property type="term" value="F:metal ion binding"/>
    <property type="evidence" value="ECO:0007669"/>
    <property type="project" value="UniProtKB-KW"/>
</dbReference>
<name>A0A348HFX8_9GAMM</name>
<dbReference type="OrthoDB" id="9793584at2"/>
<dbReference type="HAMAP" id="MF_01959">
    <property type="entry name" value="CcmE"/>
    <property type="match status" value="1"/>
</dbReference>
<dbReference type="GO" id="GO:0005886">
    <property type="term" value="C:plasma membrane"/>
    <property type="evidence" value="ECO:0007669"/>
    <property type="project" value="UniProtKB-SubCell"/>
</dbReference>
<evidence type="ECO:0000256" key="14">
    <source>
        <dbReference type="PIRSR" id="PIRSR604329-50"/>
    </source>
</evidence>
<feature type="transmembrane region" description="Helical" evidence="15">
    <location>
        <begin position="9"/>
        <end position="30"/>
    </location>
</feature>
<keyword evidence="9 13" id="KW-1133">Transmembrane helix</keyword>
<evidence type="ECO:0000313" key="17">
    <source>
        <dbReference type="Proteomes" id="UP000267342"/>
    </source>
</evidence>
<dbReference type="GO" id="GO:0017003">
    <property type="term" value="P:protein-heme linkage"/>
    <property type="evidence" value="ECO:0007669"/>
    <property type="project" value="UniProtKB-UniRule"/>
</dbReference>
<keyword evidence="10 13" id="KW-0408">Iron</keyword>
<evidence type="ECO:0000256" key="8">
    <source>
        <dbReference type="ARBA" id="ARBA00022968"/>
    </source>
</evidence>
<accession>A0A348HFX8</accession>
<evidence type="ECO:0000313" key="16">
    <source>
        <dbReference type="EMBL" id="BBG30530.1"/>
    </source>
</evidence>
<keyword evidence="17" id="KW-1185">Reference proteome</keyword>
<feature type="topological domain" description="Cytoplasmic" evidence="13">
    <location>
        <begin position="1"/>
        <end position="8"/>
    </location>
</feature>
<keyword evidence="2 13" id="KW-1003">Cell membrane</keyword>
<sequence>MRPRQRQRLIVVVGIVALAAVAVGLLVYALRANMNLFYTPEQIVAGEAPSGHALRAGGVVKVGSVQRAADSLQVSFVITDFKAEIDVRYDGMLPDLFREGQGVVVTGQLLDKGHLQASQVLAKHDEKYTPPEISTIVTQGTVARPHNR</sequence>
<evidence type="ECO:0000256" key="11">
    <source>
        <dbReference type="ARBA" id="ARBA00023136"/>
    </source>
</evidence>
<evidence type="ECO:0000256" key="4">
    <source>
        <dbReference type="ARBA" id="ARBA00022617"/>
    </source>
</evidence>
<gene>
    <name evidence="13" type="primary">ccmE</name>
    <name evidence="13" type="synonym">cycJ</name>
    <name evidence="16" type="ORF">ZBT109_1780</name>
</gene>
<dbReference type="PANTHER" id="PTHR34128:SF2">
    <property type="entry name" value="CYTOCHROME C-TYPE BIOGENESIS PROTEIN CCME HOMOLOG, MITOCHONDRIAL"/>
    <property type="match status" value="1"/>
</dbReference>
<evidence type="ECO:0000256" key="12">
    <source>
        <dbReference type="ARBA" id="ARBA00056663"/>
    </source>
</evidence>
<dbReference type="KEGG" id="zpl:ZBT109_1780"/>
<feature type="binding site" description="covalent" evidence="13 14">
    <location>
        <position position="124"/>
    </location>
    <ligand>
        <name>heme</name>
        <dbReference type="ChEBI" id="CHEBI:30413"/>
    </ligand>
</feature>
<evidence type="ECO:0000256" key="7">
    <source>
        <dbReference type="ARBA" id="ARBA00022748"/>
    </source>
</evidence>
<feature type="topological domain" description="Extracellular" evidence="13">
    <location>
        <begin position="30"/>
        <end position="148"/>
    </location>
</feature>
<dbReference type="Proteomes" id="UP000267342">
    <property type="component" value="Chromosome"/>
</dbReference>
<keyword evidence="6 13" id="KW-0479">Metal-binding</keyword>
<dbReference type="EMBL" id="AP018933">
    <property type="protein sequence ID" value="BBG30530.1"/>
    <property type="molecule type" value="Genomic_DNA"/>
</dbReference>
<evidence type="ECO:0000256" key="9">
    <source>
        <dbReference type="ARBA" id="ARBA00022989"/>
    </source>
</evidence>
<comment type="similarity">
    <text evidence="13">Belongs to the CcmE/CycJ family.</text>
</comment>
<dbReference type="FunFam" id="2.40.50.140:FF:000104">
    <property type="entry name" value="Cytochrome c-type biogenesis protein CcmE"/>
    <property type="match status" value="1"/>
</dbReference>
<evidence type="ECO:0000256" key="13">
    <source>
        <dbReference type="HAMAP-Rule" id="MF_01959"/>
    </source>
</evidence>
<evidence type="ECO:0000256" key="5">
    <source>
        <dbReference type="ARBA" id="ARBA00022692"/>
    </source>
</evidence>
<comment type="subcellular location">
    <subcellularLocation>
        <location evidence="1">Cell inner membrane</location>
    </subcellularLocation>
    <subcellularLocation>
        <location evidence="13">Cell membrane</location>
        <topology evidence="13">Single-pass type II membrane protein</topology>
    </subcellularLocation>
</comment>
<keyword evidence="5 13" id="KW-0812">Transmembrane</keyword>
<feature type="binding site" description="axial binding residue" evidence="13 14">
    <location>
        <position position="128"/>
    </location>
    <ligand>
        <name>heme</name>
        <dbReference type="ChEBI" id="CHEBI:30413"/>
    </ligand>
    <ligandPart>
        <name>Fe</name>
        <dbReference type="ChEBI" id="CHEBI:18248"/>
    </ligandPart>
</feature>
<protein>
    <recommendedName>
        <fullName evidence="13">Cytochrome c-type biogenesis protein CcmE</fullName>
    </recommendedName>
    <alternativeName>
        <fullName evidence="13">Cytochrome c maturation protein E</fullName>
    </alternativeName>
    <alternativeName>
        <fullName evidence="13">Heme chaperone CcmE</fullName>
    </alternativeName>
</protein>